<evidence type="ECO:0000259" key="2">
    <source>
        <dbReference type="Pfam" id="PF07859"/>
    </source>
</evidence>
<dbReference type="InterPro" id="IPR013094">
    <property type="entry name" value="AB_hydrolase_3"/>
</dbReference>
<dbReference type="PANTHER" id="PTHR23024">
    <property type="entry name" value="ARYLACETAMIDE DEACETYLASE"/>
    <property type="match status" value="1"/>
</dbReference>
<gene>
    <name evidence="3" type="ORF">ACH5RR_023955</name>
</gene>
<keyword evidence="4" id="KW-1185">Reference proteome</keyword>
<dbReference type="PANTHER" id="PTHR23024:SF113">
    <property type="entry name" value="CARBOXYLESTERASE 8-RELATED"/>
    <property type="match status" value="1"/>
</dbReference>
<dbReference type="Proteomes" id="UP001630127">
    <property type="component" value="Unassembled WGS sequence"/>
</dbReference>
<feature type="domain" description="Alpha/beta hydrolase fold-3" evidence="2">
    <location>
        <begin position="88"/>
        <end position="315"/>
    </location>
</feature>
<comment type="similarity">
    <text evidence="1">Belongs to the 'GDXG' lipolytic enzyme family.</text>
</comment>
<proteinExistence type="inferred from homology"/>
<protein>
    <recommendedName>
        <fullName evidence="2">Alpha/beta hydrolase fold-3 domain-containing protein</fullName>
    </recommendedName>
</protein>
<dbReference type="AlphaFoldDB" id="A0ABD2ZH61"/>
<dbReference type="SUPFAM" id="SSF53474">
    <property type="entry name" value="alpha/beta-Hydrolases"/>
    <property type="match status" value="1"/>
</dbReference>
<comment type="caution">
    <text evidence="3">The sequence shown here is derived from an EMBL/GenBank/DDBJ whole genome shotgun (WGS) entry which is preliminary data.</text>
</comment>
<dbReference type="EMBL" id="JBJUIK010000010">
    <property type="protein sequence ID" value="KAL3517053.1"/>
    <property type="molecule type" value="Genomic_DNA"/>
</dbReference>
<reference evidence="3 4" key="1">
    <citation type="submission" date="2024-11" db="EMBL/GenBank/DDBJ databases">
        <title>A near-complete genome assembly of Cinchona calisaya.</title>
        <authorList>
            <person name="Lian D.C."/>
            <person name="Zhao X.W."/>
            <person name="Wei L."/>
        </authorList>
    </citation>
    <scope>NUCLEOTIDE SEQUENCE [LARGE SCALE GENOMIC DNA]</scope>
    <source>
        <tissue evidence="3">Nenye</tissue>
    </source>
</reference>
<accession>A0ABD2ZH61</accession>
<organism evidence="3 4">
    <name type="scientific">Cinchona calisaya</name>
    <dbReference type="NCBI Taxonomy" id="153742"/>
    <lineage>
        <taxon>Eukaryota</taxon>
        <taxon>Viridiplantae</taxon>
        <taxon>Streptophyta</taxon>
        <taxon>Embryophyta</taxon>
        <taxon>Tracheophyta</taxon>
        <taxon>Spermatophyta</taxon>
        <taxon>Magnoliopsida</taxon>
        <taxon>eudicotyledons</taxon>
        <taxon>Gunneridae</taxon>
        <taxon>Pentapetalae</taxon>
        <taxon>asterids</taxon>
        <taxon>lamiids</taxon>
        <taxon>Gentianales</taxon>
        <taxon>Rubiaceae</taxon>
        <taxon>Cinchonoideae</taxon>
        <taxon>Cinchoneae</taxon>
        <taxon>Cinchona</taxon>
    </lineage>
</organism>
<dbReference type="InterPro" id="IPR029058">
    <property type="entry name" value="AB_hydrolase_fold"/>
</dbReference>
<evidence type="ECO:0000313" key="4">
    <source>
        <dbReference type="Proteomes" id="UP001630127"/>
    </source>
</evidence>
<sequence>MSDQQQTTKLSREDAYKFLNLIPNPDGSVTRINQIPTLPPTQEILPNDPNPTPPLSLSKDIPLNPKTNTFIRLFRPVNPPPNTKLPIIIYFHGGGFVLFSATSVIFHESCSKTAAYVPALVASVEYRLAPEHRLPAAYDDAMDAITWVKHQASGGGGGGCDPWLHDFADFSKVFLMGSSAGGNIVYHAALRALDVDLSPMQIVGLIINEPFFGGVEWSQSELRLANDKIVPLHATDLMWSLALPEGANRDHEYCNVTVFSTDGSHKEKIGRLPRCLVRGYGRDPLLDRQKELVRVLESFGVEVEAVFSEEGYHAVEIFDPKMAQILYDDIKNFVNYSSSSTSTAEKNPGKSTM</sequence>
<dbReference type="Gene3D" id="3.40.50.1820">
    <property type="entry name" value="alpha/beta hydrolase"/>
    <property type="match status" value="1"/>
</dbReference>
<dbReference type="Pfam" id="PF07859">
    <property type="entry name" value="Abhydrolase_3"/>
    <property type="match status" value="1"/>
</dbReference>
<evidence type="ECO:0000313" key="3">
    <source>
        <dbReference type="EMBL" id="KAL3517053.1"/>
    </source>
</evidence>
<name>A0ABD2ZH61_9GENT</name>
<dbReference type="InterPro" id="IPR050466">
    <property type="entry name" value="Carboxylest/Gibb_receptor"/>
</dbReference>
<evidence type="ECO:0000256" key="1">
    <source>
        <dbReference type="ARBA" id="ARBA00010515"/>
    </source>
</evidence>